<dbReference type="Gene3D" id="2.60.120.330">
    <property type="entry name" value="B-lactam Antibiotic, Isopenicillin N Synthase, Chain"/>
    <property type="match status" value="1"/>
</dbReference>
<organism evidence="2 3">
    <name type="scientific">Rhizopogon vesiculosus</name>
    <dbReference type="NCBI Taxonomy" id="180088"/>
    <lineage>
        <taxon>Eukaryota</taxon>
        <taxon>Fungi</taxon>
        <taxon>Dikarya</taxon>
        <taxon>Basidiomycota</taxon>
        <taxon>Agaricomycotina</taxon>
        <taxon>Agaricomycetes</taxon>
        <taxon>Agaricomycetidae</taxon>
        <taxon>Boletales</taxon>
        <taxon>Suillineae</taxon>
        <taxon>Rhizopogonaceae</taxon>
        <taxon>Rhizopogon</taxon>
    </lineage>
</organism>
<dbReference type="Proteomes" id="UP000183567">
    <property type="component" value="Unassembled WGS sequence"/>
</dbReference>
<dbReference type="OrthoDB" id="2680150at2759"/>
<dbReference type="SUPFAM" id="SSF51197">
    <property type="entry name" value="Clavaminate synthase-like"/>
    <property type="match status" value="1"/>
</dbReference>
<reference evidence="2 3" key="1">
    <citation type="submission" date="2016-03" db="EMBL/GenBank/DDBJ databases">
        <title>Comparative genomics of the ectomycorrhizal sister species Rhizopogon vinicolor and Rhizopogon vesiculosus (Basidiomycota: Boletales) reveals a divergence of the mating type B locus.</title>
        <authorList>
            <person name="Mujic A.B."/>
            <person name="Kuo A."/>
            <person name="Tritt A."/>
            <person name="Lipzen A."/>
            <person name="Chen C."/>
            <person name="Johnson J."/>
            <person name="Sharma A."/>
            <person name="Barry K."/>
            <person name="Grigoriev I.V."/>
            <person name="Spatafora J.W."/>
        </authorList>
    </citation>
    <scope>NUCLEOTIDE SEQUENCE [LARGE SCALE GENOMIC DNA]</scope>
    <source>
        <strain evidence="2 3">AM-OR11-056</strain>
    </source>
</reference>
<accession>A0A1J8QC04</accession>
<dbReference type="Pfam" id="PF14226">
    <property type="entry name" value="DIOX_N"/>
    <property type="match status" value="1"/>
</dbReference>
<feature type="domain" description="Non-haem dioxygenase N-terminal" evidence="1">
    <location>
        <begin position="19"/>
        <end position="97"/>
    </location>
</feature>
<protein>
    <recommendedName>
        <fullName evidence="1">Non-haem dioxygenase N-terminal domain-containing protein</fullName>
    </recommendedName>
</protein>
<evidence type="ECO:0000313" key="3">
    <source>
        <dbReference type="Proteomes" id="UP000183567"/>
    </source>
</evidence>
<evidence type="ECO:0000313" key="2">
    <source>
        <dbReference type="EMBL" id="OJA19182.1"/>
    </source>
</evidence>
<proteinExistence type="predicted"/>
<sequence>MSLHRLLRSTVVEYADLVIIDLSKAATREGRTELAAELRTALTTHGFFYIINHGYTQAQTERMFDIADIPMSGVPEDEKRAYTGNSKETGFFGGYKPRQFWVDHFMAPTVYSNSS</sequence>
<dbReference type="AlphaFoldDB" id="A0A1J8QC04"/>
<dbReference type="STRING" id="180088.A0A1J8QC04"/>
<dbReference type="InterPro" id="IPR027443">
    <property type="entry name" value="IPNS-like_sf"/>
</dbReference>
<dbReference type="EMBL" id="LVVM01001140">
    <property type="protein sequence ID" value="OJA19182.1"/>
    <property type="molecule type" value="Genomic_DNA"/>
</dbReference>
<dbReference type="InterPro" id="IPR026992">
    <property type="entry name" value="DIOX_N"/>
</dbReference>
<comment type="caution">
    <text evidence="2">The sequence shown here is derived from an EMBL/GenBank/DDBJ whole genome shotgun (WGS) entry which is preliminary data.</text>
</comment>
<gene>
    <name evidence="2" type="ORF">AZE42_13974</name>
</gene>
<name>A0A1J8QC04_9AGAM</name>
<keyword evidence="3" id="KW-1185">Reference proteome</keyword>
<evidence type="ECO:0000259" key="1">
    <source>
        <dbReference type="Pfam" id="PF14226"/>
    </source>
</evidence>